<dbReference type="SUPFAM" id="SSF56672">
    <property type="entry name" value="DNA/RNA polymerases"/>
    <property type="match status" value="1"/>
</dbReference>
<dbReference type="InterPro" id="IPR043502">
    <property type="entry name" value="DNA/RNA_pol_sf"/>
</dbReference>
<feature type="domain" description="Integrase zinc-binding" evidence="5">
    <location>
        <begin position="460"/>
        <end position="510"/>
    </location>
</feature>
<feature type="region of interest" description="Disordered" evidence="3">
    <location>
        <begin position="154"/>
        <end position="181"/>
    </location>
</feature>
<dbReference type="PANTHER" id="PTHR45717">
    <property type="entry name" value="OS12G0527900 PROTEIN"/>
    <property type="match status" value="1"/>
</dbReference>
<sequence length="1138" mass="129146">MAKRRIPLLNRVLVAKAVPPSEARAVLLLPEKITKCDYGVVVGTEVCDKNGNLNPVKNDYSLLLSEDHGWTELKLRDKRSGSRPVTRSYTRDHINLVLEPIMGDTDPIASKLDDFMEKLTSHRNFMEQITSRQQRLVEQIVEISYTVQDARRRLLPTADNPTSAEYDPSRDSGVRPELPTSGTMAPRYSKMEFLNYSGEGDSLSWVKRCEKFFTNQRTTKADKVGLAAFHLVGEANFGLIRGFLKLIGYYRKFIQAYGQITTPLTSLLRKNAFQWSEEAEETFGQLRKSLSQALVLSLPNFSEEFVVECDALGSGFGAVLQQLGHPIAFFSRKIAEHHLKLIAYERELIGLAKARITTSPQQHWISKLMGFDFRVEFKAGHLNRVADALSRCHEEELIIMTLSIPCAEIFDKIRSEVNSNSELFGLLRRVQSGEEGPEWETRDGLIFYKGRVFLPGKSPLLPTVVAVFHEAGHEGIQKTSHRLRADFYWPGMKWDILTFVRQCVTCQRNKWQNLQSACLLQPYLRCVKAKLYLSNCIGFPTLSETVRSSTLKHGERLYSEGSNINSSSIQLKSYTRGPISLKPVLWSRYLSSKAGANSGDKEDDLEDGFSDLEVPLESVDSVDGSCKEDDEELISEGELSEEYDESAVSSLDLVDVEASEGGAKKERLRLSHSPIFQIIMDTPRNSLTRTLDKYVEEGKSLGRDEISLAVYNLRKRRVYPMALQFVEWLEASKKIEFVERDYASHLDLIAKVNGLQKAEKYIDKIPECFRNEVVYGALLANYVAAVNVKKAEEVFDKIRDLHLPITAFACNQLLLLYKRVARKKIADVLFMMEKENIKPTLFTYKILVDVKGTFCDISGIEQIMELMKSESVEPDLMIKSSVAKAYVLAGLKEKAEAALKEIESDGIQENRYICKVLLPLYAALGKADDVARIWKVCDTKPYLGECIAAIVAWGKLGQIEKAEEVFEKMVETWNFSSKYYGAMLKVYANHKLLAKGKELVNRMSESRYRNGPFNWNALVNFYVESGEVQKADLVLHEAFHQSKIRPLYGSFITVMNQYAKRGDIHNAEKIFHMLKQFGYASRVKQYQSLLQTYVNAKTPAYGFLERMKADNMFPNKAMSAQLMANDALRKSLILKLLD</sequence>
<dbReference type="FunFam" id="3.30.70.270:FF:000020">
    <property type="entry name" value="Transposon Tf2-6 polyprotein-like Protein"/>
    <property type="match status" value="1"/>
</dbReference>
<dbReference type="InterPro" id="IPR002885">
    <property type="entry name" value="PPR_rpt"/>
</dbReference>
<dbReference type="Gene3D" id="1.10.340.70">
    <property type="match status" value="1"/>
</dbReference>
<evidence type="ECO:0000256" key="1">
    <source>
        <dbReference type="ARBA" id="ARBA00007626"/>
    </source>
</evidence>
<dbReference type="Gene3D" id="3.30.70.270">
    <property type="match status" value="1"/>
</dbReference>
<dbReference type="AlphaFoldDB" id="A0A8J5LIU3"/>
<dbReference type="InterPro" id="IPR043128">
    <property type="entry name" value="Rev_trsase/Diguanyl_cyclase"/>
</dbReference>
<keyword evidence="7" id="KW-1185">Reference proteome</keyword>
<dbReference type="PANTHER" id="PTHR45717:SF15">
    <property type="entry name" value="AGL218WP"/>
    <property type="match status" value="1"/>
</dbReference>
<protein>
    <recommendedName>
        <fullName evidence="8">Pentatricopeptide repeat-containing protein</fullName>
    </recommendedName>
</protein>
<dbReference type="Gene3D" id="1.25.40.10">
    <property type="entry name" value="Tetratricopeptide repeat domain"/>
    <property type="match status" value="3"/>
</dbReference>
<evidence type="ECO:0000256" key="3">
    <source>
        <dbReference type="SAM" id="MobiDB-lite"/>
    </source>
</evidence>
<evidence type="ECO:0000313" key="7">
    <source>
        <dbReference type="Proteomes" id="UP000734854"/>
    </source>
</evidence>
<comment type="similarity">
    <text evidence="1">Belongs to the PPR family. P subfamily.</text>
</comment>
<name>A0A8J5LIU3_ZINOF</name>
<evidence type="ECO:0000259" key="5">
    <source>
        <dbReference type="Pfam" id="PF17921"/>
    </source>
</evidence>
<gene>
    <name evidence="6" type="ORF">ZIOFF_018550</name>
</gene>
<dbReference type="InterPro" id="IPR041577">
    <property type="entry name" value="RT_RNaseH_2"/>
</dbReference>
<dbReference type="GO" id="GO:0003729">
    <property type="term" value="F:mRNA binding"/>
    <property type="evidence" value="ECO:0007669"/>
    <property type="project" value="UniProtKB-ARBA"/>
</dbReference>
<keyword evidence="2" id="KW-0677">Repeat</keyword>
<proteinExistence type="inferred from homology"/>
<dbReference type="Pfam" id="PF01535">
    <property type="entry name" value="PPR"/>
    <property type="match status" value="2"/>
</dbReference>
<dbReference type="InterPro" id="IPR011990">
    <property type="entry name" value="TPR-like_helical_dom_sf"/>
</dbReference>
<dbReference type="GO" id="GO:0005739">
    <property type="term" value="C:mitochondrion"/>
    <property type="evidence" value="ECO:0007669"/>
    <property type="project" value="TreeGrafter"/>
</dbReference>
<evidence type="ECO:0000256" key="2">
    <source>
        <dbReference type="ARBA" id="ARBA00022737"/>
    </source>
</evidence>
<comment type="caution">
    <text evidence="6">The sequence shown here is derived from an EMBL/GenBank/DDBJ whole genome shotgun (WGS) entry which is preliminary data.</text>
</comment>
<dbReference type="Proteomes" id="UP000734854">
    <property type="component" value="Unassembled WGS sequence"/>
</dbReference>
<evidence type="ECO:0008006" key="8">
    <source>
        <dbReference type="Google" id="ProtNLM"/>
    </source>
</evidence>
<organism evidence="6 7">
    <name type="scientific">Zingiber officinale</name>
    <name type="common">Ginger</name>
    <name type="synonym">Amomum zingiber</name>
    <dbReference type="NCBI Taxonomy" id="94328"/>
    <lineage>
        <taxon>Eukaryota</taxon>
        <taxon>Viridiplantae</taxon>
        <taxon>Streptophyta</taxon>
        <taxon>Embryophyta</taxon>
        <taxon>Tracheophyta</taxon>
        <taxon>Spermatophyta</taxon>
        <taxon>Magnoliopsida</taxon>
        <taxon>Liliopsida</taxon>
        <taxon>Zingiberales</taxon>
        <taxon>Zingiberaceae</taxon>
        <taxon>Zingiber</taxon>
    </lineage>
</organism>
<feature type="domain" description="Reverse transcriptase/retrotransposon-derived protein RNase H-like" evidence="4">
    <location>
        <begin position="275"/>
        <end position="354"/>
    </location>
</feature>
<evidence type="ECO:0000259" key="4">
    <source>
        <dbReference type="Pfam" id="PF17919"/>
    </source>
</evidence>
<evidence type="ECO:0000313" key="6">
    <source>
        <dbReference type="EMBL" id="KAG6521431.1"/>
    </source>
</evidence>
<dbReference type="Pfam" id="PF17919">
    <property type="entry name" value="RT_RNaseH_2"/>
    <property type="match status" value="1"/>
</dbReference>
<accession>A0A8J5LIU3</accession>
<dbReference type="Pfam" id="PF17921">
    <property type="entry name" value="Integrase_H2C2"/>
    <property type="match status" value="1"/>
</dbReference>
<dbReference type="Pfam" id="PF13812">
    <property type="entry name" value="PPR_3"/>
    <property type="match status" value="1"/>
</dbReference>
<dbReference type="InterPro" id="IPR041588">
    <property type="entry name" value="Integrase_H2C2"/>
</dbReference>
<dbReference type="EMBL" id="JACMSC010000005">
    <property type="protein sequence ID" value="KAG6521431.1"/>
    <property type="molecule type" value="Genomic_DNA"/>
</dbReference>
<reference evidence="6 7" key="1">
    <citation type="submission" date="2020-08" db="EMBL/GenBank/DDBJ databases">
        <title>Plant Genome Project.</title>
        <authorList>
            <person name="Zhang R.-G."/>
        </authorList>
    </citation>
    <scope>NUCLEOTIDE SEQUENCE [LARGE SCALE GENOMIC DNA]</scope>
    <source>
        <tissue evidence="6">Rhizome</tissue>
    </source>
</reference>